<dbReference type="Proteomes" id="UP000663879">
    <property type="component" value="Unassembled WGS sequence"/>
</dbReference>
<evidence type="ECO:0000313" key="2">
    <source>
        <dbReference type="Proteomes" id="UP000663879"/>
    </source>
</evidence>
<dbReference type="EMBL" id="CAJNOC010002528">
    <property type="protein sequence ID" value="CAF0938328.1"/>
    <property type="molecule type" value="Genomic_DNA"/>
</dbReference>
<name>A0A814C6F9_9BILA</name>
<dbReference type="OrthoDB" id="10442284at2759"/>
<reference evidence="1" key="1">
    <citation type="submission" date="2021-02" db="EMBL/GenBank/DDBJ databases">
        <authorList>
            <person name="Nowell W R."/>
        </authorList>
    </citation>
    <scope>NUCLEOTIDE SEQUENCE</scope>
    <source>
        <strain evidence="1">Ploen Becks lab</strain>
    </source>
</reference>
<proteinExistence type="predicted"/>
<sequence length="185" mass="21444">MLKVLEKNSKNSNRLSLSNITFNNKNESVSNFMNKWTYKTNLTSPFASLSGIKDNGVLKNQKHIYLNVNEILYIDSKVLPLFNLDENLSDYAIRFLFCKSMKSCLNSFVCEGYLIGELFNFFKDFNLVLGNISKCFNYMAPINDPVKEIFSRLSYKFNKKYNDALALILDSEINLFEEMEKLSNL</sequence>
<protein>
    <submittedName>
        <fullName evidence="1">Uncharacterized protein</fullName>
    </submittedName>
</protein>
<organism evidence="1 2">
    <name type="scientific">Brachionus calyciflorus</name>
    <dbReference type="NCBI Taxonomy" id="104777"/>
    <lineage>
        <taxon>Eukaryota</taxon>
        <taxon>Metazoa</taxon>
        <taxon>Spiralia</taxon>
        <taxon>Gnathifera</taxon>
        <taxon>Rotifera</taxon>
        <taxon>Eurotatoria</taxon>
        <taxon>Monogononta</taxon>
        <taxon>Pseudotrocha</taxon>
        <taxon>Ploima</taxon>
        <taxon>Brachionidae</taxon>
        <taxon>Brachionus</taxon>
    </lineage>
</organism>
<gene>
    <name evidence="1" type="ORF">OXX778_LOCUS13289</name>
</gene>
<comment type="caution">
    <text evidence="1">The sequence shown here is derived from an EMBL/GenBank/DDBJ whole genome shotgun (WGS) entry which is preliminary data.</text>
</comment>
<accession>A0A814C6F9</accession>
<dbReference type="AlphaFoldDB" id="A0A814C6F9"/>
<keyword evidence="2" id="KW-1185">Reference proteome</keyword>
<evidence type="ECO:0000313" key="1">
    <source>
        <dbReference type="EMBL" id="CAF0938328.1"/>
    </source>
</evidence>